<evidence type="ECO:0000313" key="6">
    <source>
        <dbReference type="EMBL" id="HDX32035.1"/>
    </source>
</evidence>
<dbReference type="EMBL" id="DSMG01000112">
    <property type="protein sequence ID" value="HDX32035.1"/>
    <property type="molecule type" value="Genomic_DNA"/>
</dbReference>
<name>A0A7C1FTJ2_9CHLR</name>
<reference evidence="6" key="1">
    <citation type="journal article" date="2020" name="mSystems">
        <title>Genome- and Community-Level Interaction Insights into Carbon Utilization and Element Cycling Functions of Hydrothermarchaeota in Hydrothermal Sediment.</title>
        <authorList>
            <person name="Zhou Z."/>
            <person name="Liu Y."/>
            <person name="Xu W."/>
            <person name="Pan J."/>
            <person name="Luo Z.H."/>
            <person name="Li M."/>
        </authorList>
    </citation>
    <scope>NUCLEOTIDE SEQUENCE [LARGE SCALE GENOMIC DNA]</scope>
    <source>
        <strain evidence="6">SpSt-289</strain>
    </source>
</reference>
<evidence type="ECO:0000256" key="4">
    <source>
        <dbReference type="PROSITE-ProRule" id="PRU00409"/>
    </source>
</evidence>
<dbReference type="SUPFAM" id="SSF56059">
    <property type="entry name" value="Glutathione synthetase ATP-binding domain-like"/>
    <property type="match status" value="1"/>
</dbReference>
<dbReference type="InterPro" id="IPR041472">
    <property type="entry name" value="BL00235/CARNS1_N"/>
</dbReference>
<sequence>MTPTILCLASYFKGGTFIEECKRLGCRTILITSQDLEHEAWPREAIDEFFVMPFVNLFKQPDITYAISYLARTRKIDRLIALDDFDVETAADLREHLRIPGMGCTTSRYFRDKLAMRVQANDEGIPVPAFVHVLNYDDLRTFMATVPGPWVLKPRSEASSMGIRKVNRAEELWPILDELGDRQSFYVLEKFVPGDVYHVDSIVWDKKVLFTVCSKYGLPPMAVYQGGGVFITGNLPYRAPEEQALRALNREVIAAMGMVRGVTHAEFIRSQADGTFYFLETAARVGGANIDLMIEHATGVNLWREWARLEVAHLRKEEYTPPPAKEEYAGLVVSLAREPWPDTSAYNDPELVWRLHKEHHVGFIVTSPEYERVQQLVAAYAERIARDFMAVAPPKSGERPV</sequence>
<dbReference type="Gene3D" id="3.30.1490.20">
    <property type="entry name" value="ATP-grasp fold, A domain"/>
    <property type="match status" value="1"/>
</dbReference>
<accession>A0A7C1FTJ2</accession>
<gene>
    <name evidence="6" type="ORF">ENQ20_11180</name>
</gene>
<organism evidence="6">
    <name type="scientific">Caldilinea aerophila</name>
    <dbReference type="NCBI Taxonomy" id="133453"/>
    <lineage>
        <taxon>Bacteria</taxon>
        <taxon>Bacillati</taxon>
        <taxon>Chloroflexota</taxon>
        <taxon>Caldilineae</taxon>
        <taxon>Caldilineales</taxon>
        <taxon>Caldilineaceae</taxon>
        <taxon>Caldilinea</taxon>
    </lineage>
</organism>
<dbReference type="GO" id="GO:0016874">
    <property type="term" value="F:ligase activity"/>
    <property type="evidence" value="ECO:0007669"/>
    <property type="project" value="UniProtKB-KW"/>
</dbReference>
<dbReference type="GO" id="GO:0046872">
    <property type="term" value="F:metal ion binding"/>
    <property type="evidence" value="ECO:0007669"/>
    <property type="project" value="InterPro"/>
</dbReference>
<evidence type="ECO:0000256" key="2">
    <source>
        <dbReference type="ARBA" id="ARBA00022741"/>
    </source>
</evidence>
<evidence type="ECO:0000259" key="5">
    <source>
        <dbReference type="PROSITE" id="PS50975"/>
    </source>
</evidence>
<dbReference type="Pfam" id="PF13535">
    <property type="entry name" value="ATP-grasp_4"/>
    <property type="match status" value="1"/>
</dbReference>
<keyword evidence="3 4" id="KW-0067">ATP-binding</keyword>
<dbReference type="PANTHER" id="PTHR43585">
    <property type="entry name" value="FUMIPYRROLE BIOSYNTHESIS PROTEIN C"/>
    <property type="match status" value="1"/>
</dbReference>
<dbReference type="Gene3D" id="3.40.50.20">
    <property type="match status" value="1"/>
</dbReference>
<proteinExistence type="predicted"/>
<dbReference type="InterPro" id="IPR013815">
    <property type="entry name" value="ATP_grasp_subdomain_1"/>
</dbReference>
<keyword evidence="2 4" id="KW-0547">Nucleotide-binding</keyword>
<dbReference type="Pfam" id="PF18130">
    <property type="entry name" value="ATPgrasp_N"/>
    <property type="match status" value="1"/>
</dbReference>
<dbReference type="InterPro" id="IPR011761">
    <property type="entry name" value="ATP-grasp"/>
</dbReference>
<dbReference type="PANTHER" id="PTHR43585:SF2">
    <property type="entry name" value="ATP-GRASP ENZYME FSQD"/>
    <property type="match status" value="1"/>
</dbReference>
<evidence type="ECO:0000256" key="1">
    <source>
        <dbReference type="ARBA" id="ARBA00022598"/>
    </source>
</evidence>
<evidence type="ECO:0000256" key="3">
    <source>
        <dbReference type="ARBA" id="ARBA00022840"/>
    </source>
</evidence>
<dbReference type="Gene3D" id="3.30.470.20">
    <property type="entry name" value="ATP-grasp fold, B domain"/>
    <property type="match status" value="1"/>
</dbReference>
<dbReference type="GO" id="GO:0005524">
    <property type="term" value="F:ATP binding"/>
    <property type="evidence" value="ECO:0007669"/>
    <property type="project" value="UniProtKB-UniRule"/>
</dbReference>
<keyword evidence="1" id="KW-0436">Ligase</keyword>
<comment type="caution">
    <text evidence="6">The sequence shown here is derived from an EMBL/GenBank/DDBJ whole genome shotgun (WGS) entry which is preliminary data.</text>
</comment>
<feature type="domain" description="ATP-grasp" evidence="5">
    <location>
        <begin position="117"/>
        <end position="311"/>
    </location>
</feature>
<dbReference type="PROSITE" id="PS50975">
    <property type="entry name" value="ATP_GRASP"/>
    <property type="match status" value="1"/>
</dbReference>
<protein>
    <submittedName>
        <fullName evidence="6">ATP-grasp domain-containing protein</fullName>
    </submittedName>
</protein>
<dbReference type="AlphaFoldDB" id="A0A7C1FTJ2"/>
<dbReference type="InterPro" id="IPR052032">
    <property type="entry name" value="ATP-dep_AA_Ligase"/>
</dbReference>